<reference evidence="3" key="1">
    <citation type="journal article" date="2006" name="PLoS Biol.">
        <title>Macronuclear genome sequence of the ciliate Tetrahymena thermophila, a model eukaryote.</title>
        <authorList>
            <person name="Eisen J.A."/>
            <person name="Coyne R.S."/>
            <person name="Wu M."/>
            <person name="Wu D."/>
            <person name="Thiagarajan M."/>
            <person name="Wortman J.R."/>
            <person name="Badger J.H."/>
            <person name="Ren Q."/>
            <person name="Amedeo P."/>
            <person name="Jones K.M."/>
            <person name="Tallon L.J."/>
            <person name="Delcher A.L."/>
            <person name="Salzberg S.L."/>
            <person name="Silva J.C."/>
            <person name="Haas B.J."/>
            <person name="Majoros W.H."/>
            <person name="Farzad M."/>
            <person name="Carlton J.M."/>
            <person name="Smith R.K. Jr."/>
            <person name="Garg J."/>
            <person name="Pearlman R.E."/>
            <person name="Karrer K.M."/>
            <person name="Sun L."/>
            <person name="Manning G."/>
            <person name="Elde N.C."/>
            <person name="Turkewitz A.P."/>
            <person name="Asai D.J."/>
            <person name="Wilkes D.E."/>
            <person name="Wang Y."/>
            <person name="Cai H."/>
            <person name="Collins K."/>
            <person name="Stewart B.A."/>
            <person name="Lee S.R."/>
            <person name="Wilamowska K."/>
            <person name="Weinberg Z."/>
            <person name="Ruzzo W.L."/>
            <person name="Wloga D."/>
            <person name="Gaertig J."/>
            <person name="Frankel J."/>
            <person name="Tsao C.-C."/>
            <person name="Gorovsky M.A."/>
            <person name="Keeling P.J."/>
            <person name="Waller R.F."/>
            <person name="Patron N.J."/>
            <person name="Cherry J.M."/>
            <person name="Stover N.A."/>
            <person name="Krieger C.J."/>
            <person name="del Toro C."/>
            <person name="Ryder H.F."/>
            <person name="Williamson S.C."/>
            <person name="Barbeau R.A."/>
            <person name="Hamilton E.P."/>
            <person name="Orias E."/>
        </authorList>
    </citation>
    <scope>NUCLEOTIDE SEQUENCE [LARGE SCALE GENOMIC DNA]</scope>
    <source>
        <strain evidence="3">SB210</strain>
    </source>
</reference>
<evidence type="ECO:0000313" key="2">
    <source>
        <dbReference type="EMBL" id="EAR99185.1"/>
    </source>
</evidence>
<protein>
    <recommendedName>
        <fullName evidence="4">Transmembrane protein</fullName>
    </recommendedName>
</protein>
<dbReference type="HOGENOM" id="CLU_152887_1_0_1"/>
<dbReference type="InParanoid" id="Q23RQ2"/>
<proteinExistence type="predicted"/>
<dbReference type="GeneID" id="7824948"/>
<feature type="chain" id="PRO_5004202350" description="Transmembrane protein" evidence="1">
    <location>
        <begin position="20"/>
        <end position="111"/>
    </location>
</feature>
<keyword evidence="3" id="KW-1185">Reference proteome</keyword>
<dbReference type="EMBL" id="GG662643">
    <property type="protein sequence ID" value="EAR99185.1"/>
    <property type="molecule type" value="Genomic_DNA"/>
</dbReference>
<name>Q23RQ2_TETTS</name>
<organism evidence="2 3">
    <name type="scientific">Tetrahymena thermophila (strain SB210)</name>
    <dbReference type="NCBI Taxonomy" id="312017"/>
    <lineage>
        <taxon>Eukaryota</taxon>
        <taxon>Sar</taxon>
        <taxon>Alveolata</taxon>
        <taxon>Ciliophora</taxon>
        <taxon>Intramacronucleata</taxon>
        <taxon>Oligohymenophorea</taxon>
        <taxon>Hymenostomatida</taxon>
        <taxon>Tetrahymenina</taxon>
        <taxon>Tetrahymenidae</taxon>
        <taxon>Tetrahymena</taxon>
    </lineage>
</organism>
<dbReference type="KEGG" id="tet:TTHERM_01101590"/>
<keyword evidence="1" id="KW-0732">Signal</keyword>
<dbReference type="RefSeq" id="XP_001019430.1">
    <property type="nucleotide sequence ID" value="XM_001019430.1"/>
</dbReference>
<dbReference type="AlphaFoldDB" id="Q23RQ2"/>
<evidence type="ECO:0000256" key="1">
    <source>
        <dbReference type="SAM" id="SignalP"/>
    </source>
</evidence>
<evidence type="ECO:0000313" key="3">
    <source>
        <dbReference type="Proteomes" id="UP000009168"/>
    </source>
</evidence>
<gene>
    <name evidence="2" type="ORF">TTHERM_01101590</name>
</gene>
<evidence type="ECO:0008006" key="4">
    <source>
        <dbReference type="Google" id="ProtNLM"/>
    </source>
</evidence>
<feature type="signal peptide" evidence="1">
    <location>
        <begin position="1"/>
        <end position="19"/>
    </location>
</feature>
<dbReference type="Proteomes" id="UP000009168">
    <property type="component" value="Unassembled WGS sequence"/>
</dbReference>
<accession>Q23RQ2</accession>
<sequence length="111" mass="12199">MKFIIFLLISIIALKTVIAASDVVKCLNSVSNPCQPSDSNCNTEKTRVENCVNDVYNDNTLTTDAQISNAIKTKCSSTNSSVQNYIKQSLKCLKSSHLYLGTLIILLQILL</sequence>